<sequence>MDVKPDNQGLKVLFVAYHYLPTKGTGIPGSMRTIKFVRNLNSCDCHVLTVRKPDVVESESPLGHLTPPINGETVHRAGALDLFAMLLRVRRRIKRLLGKTGDRGAHTTQVFKSQSSKPDQSKSAIQRFKDFIYNLFYFPDQESPWIPLAVIKGWRVVRRERINVIFATGSPWSGLLAGYFISRLTGIPLVVDFRDPWVGNPFHHSKGRFLDRLAIRMEKRLVRHATTVSLNTDALRDEFLTRYPDVDETKLIVLPNGYDRQEFDGLGGDSAIGSRLDEITLCHAGFLYGVRDPGPLLDAIRQTQTDLDQQGVRVRFIQIGHVKLDYDINQRYADLIDSGGLELLPQKSYRECLEYLSSADMLVNIQPGTQTQIPSKIYDYLALNKPILNITPADGALARMVSEYDFGALCSPEDCSAIGSVLRKLARDKRDGRPFEPYANRNQFDIERISEKLNARFQSIVFGTSSESVESARS</sequence>
<evidence type="ECO:0000259" key="1">
    <source>
        <dbReference type="Pfam" id="PF13579"/>
    </source>
</evidence>
<gene>
    <name evidence="2" type="ORF">GCM10007392_16190</name>
</gene>
<evidence type="ECO:0000313" key="2">
    <source>
        <dbReference type="EMBL" id="GGX49615.1"/>
    </source>
</evidence>
<name>A0A918K526_9GAMM</name>
<dbReference type="InterPro" id="IPR028098">
    <property type="entry name" value="Glyco_trans_4-like_N"/>
</dbReference>
<dbReference type="SUPFAM" id="SSF53756">
    <property type="entry name" value="UDP-Glycosyltransferase/glycogen phosphorylase"/>
    <property type="match status" value="1"/>
</dbReference>
<comment type="caution">
    <text evidence="2">The sequence shown here is derived from an EMBL/GenBank/DDBJ whole genome shotgun (WGS) entry which is preliminary data.</text>
</comment>
<evidence type="ECO:0000313" key="3">
    <source>
        <dbReference type="Proteomes" id="UP000626148"/>
    </source>
</evidence>
<dbReference type="AlphaFoldDB" id="A0A918K526"/>
<dbReference type="Proteomes" id="UP000626148">
    <property type="component" value="Unassembled WGS sequence"/>
</dbReference>
<dbReference type="EMBL" id="BMXR01000003">
    <property type="protein sequence ID" value="GGX49615.1"/>
    <property type="molecule type" value="Genomic_DNA"/>
</dbReference>
<reference evidence="2" key="2">
    <citation type="submission" date="2020-09" db="EMBL/GenBank/DDBJ databases">
        <authorList>
            <person name="Sun Q."/>
            <person name="Kim S."/>
        </authorList>
    </citation>
    <scope>NUCLEOTIDE SEQUENCE</scope>
    <source>
        <strain evidence="2">KCTC 22169</strain>
    </source>
</reference>
<dbReference type="PANTHER" id="PTHR12526">
    <property type="entry name" value="GLYCOSYLTRANSFERASE"/>
    <property type="match status" value="1"/>
</dbReference>
<keyword evidence="3" id="KW-1185">Reference proteome</keyword>
<dbReference type="GO" id="GO:0016757">
    <property type="term" value="F:glycosyltransferase activity"/>
    <property type="evidence" value="ECO:0007669"/>
    <property type="project" value="UniProtKB-ARBA"/>
</dbReference>
<dbReference type="Gene3D" id="3.40.50.2000">
    <property type="entry name" value="Glycogen Phosphorylase B"/>
    <property type="match status" value="2"/>
</dbReference>
<accession>A0A918K526</accession>
<reference evidence="2" key="1">
    <citation type="journal article" date="2014" name="Int. J. Syst. Evol. Microbiol.">
        <title>Complete genome sequence of Corynebacterium casei LMG S-19264T (=DSM 44701T), isolated from a smear-ripened cheese.</title>
        <authorList>
            <consortium name="US DOE Joint Genome Institute (JGI-PGF)"/>
            <person name="Walter F."/>
            <person name="Albersmeier A."/>
            <person name="Kalinowski J."/>
            <person name="Ruckert C."/>
        </authorList>
    </citation>
    <scope>NUCLEOTIDE SEQUENCE</scope>
    <source>
        <strain evidence="2">KCTC 22169</strain>
    </source>
</reference>
<proteinExistence type="predicted"/>
<protein>
    <recommendedName>
        <fullName evidence="1">Glycosyltransferase subfamily 4-like N-terminal domain-containing protein</fullName>
    </recommendedName>
</protein>
<feature type="domain" description="Glycosyltransferase subfamily 4-like N-terminal" evidence="1">
    <location>
        <begin position="149"/>
        <end position="257"/>
    </location>
</feature>
<dbReference type="Pfam" id="PF13579">
    <property type="entry name" value="Glyco_trans_4_4"/>
    <property type="match status" value="1"/>
</dbReference>
<organism evidence="2 3">
    <name type="scientific">Saccharospirillum salsuginis</name>
    <dbReference type="NCBI Taxonomy" id="418750"/>
    <lineage>
        <taxon>Bacteria</taxon>
        <taxon>Pseudomonadati</taxon>
        <taxon>Pseudomonadota</taxon>
        <taxon>Gammaproteobacteria</taxon>
        <taxon>Oceanospirillales</taxon>
        <taxon>Saccharospirillaceae</taxon>
        <taxon>Saccharospirillum</taxon>
    </lineage>
</organism>
<dbReference type="RefSeq" id="WP_189608029.1">
    <property type="nucleotide sequence ID" value="NZ_BMXR01000003.1"/>
</dbReference>